<accession>A0ABQ7E0S2</accession>
<evidence type="ECO:0000313" key="2">
    <source>
        <dbReference type="Proteomes" id="UP000266723"/>
    </source>
</evidence>
<reference evidence="1 2" key="1">
    <citation type="journal article" date="2020" name="BMC Genomics">
        <title>Intraspecific diversification of the crop wild relative Brassica cretica Lam. using demographic model selection.</title>
        <authorList>
            <person name="Kioukis A."/>
            <person name="Michalopoulou V.A."/>
            <person name="Briers L."/>
            <person name="Pirintsos S."/>
            <person name="Studholme D.J."/>
            <person name="Pavlidis P."/>
            <person name="Sarris P.F."/>
        </authorList>
    </citation>
    <scope>NUCLEOTIDE SEQUENCE [LARGE SCALE GENOMIC DNA]</scope>
    <source>
        <strain evidence="2">cv. PFS-1207/04</strain>
    </source>
</reference>
<keyword evidence="2" id="KW-1185">Reference proteome</keyword>
<protein>
    <submittedName>
        <fullName evidence="1">Uncharacterized protein</fullName>
    </submittedName>
</protein>
<comment type="caution">
    <text evidence="1">The sequence shown here is derived from an EMBL/GenBank/DDBJ whole genome shotgun (WGS) entry which is preliminary data.</text>
</comment>
<gene>
    <name evidence="1" type="ORF">DY000_02020774</name>
</gene>
<evidence type="ECO:0000313" key="1">
    <source>
        <dbReference type="EMBL" id="KAF3590864.1"/>
    </source>
</evidence>
<organism evidence="1 2">
    <name type="scientific">Brassica cretica</name>
    <name type="common">Mustard</name>
    <dbReference type="NCBI Taxonomy" id="69181"/>
    <lineage>
        <taxon>Eukaryota</taxon>
        <taxon>Viridiplantae</taxon>
        <taxon>Streptophyta</taxon>
        <taxon>Embryophyta</taxon>
        <taxon>Tracheophyta</taxon>
        <taxon>Spermatophyta</taxon>
        <taxon>Magnoliopsida</taxon>
        <taxon>eudicotyledons</taxon>
        <taxon>Gunneridae</taxon>
        <taxon>Pentapetalae</taxon>
        <taxon>rosids</taxon>
        <taxon>malvids</taxon>
        <taxon>Brassicales</taxon>
        <taxon>Brassicaceae</taxon>
        <taxon>Brassiceae</taxon>
        <taxon>Brassica</taxon>
    </lineage>
</organism>
<dbReference type="Proteomes" id="UP000266723">
    <property type="component" value="Unassembled WGS sequence"/>
</dbReference>
<dbReference type="EMBL" id="QGKV02000299">
    <property type="protein sequence ID" value="KAF3590864.1"/>
    <property type="molecule type" value="Genomic_DNA"/>
</dbReference>
<proteinExistence type="predicted"/>
<name>A0ABQ7E0S2_BRACR</name>
<sequence>MLILCCSESFGVSLESLRAEGDLYRWLGGTISGDSSTATARGPVGNLLQRRSTFAQWQ</sequence>